<dbReference type="AlphaFoldDB" id="A0A8J7P5Z7"/>
<dbReference type="Gene3D" id="3.30.60.20">
    <property type="match status" value="1"/>
</dbReference>
<comment type="caution">
    <text evidence="2">The sequence shown here is derived from an EMBL/GenBank/DDBJ whole genome shotgun (WGS) entry which is preliminary data.</text>
</comment>
<organism evidence="2 3">
    <name type="scientific">Atractosteus spatula</name>
    <name type="common">Alligator gar</name>
    <name type="synonym">Lepisosteus spatula</name>
    <dbReference type="NCBI Taxonomy" id="7917"/>
    <lineage>
        <taxon>Eukaryota</taxon>
        <taxon>Metazoa</taxon>
        <taxon>Chordata</taxon>
        <taxon>Craniata</taxon>
        <taxon>Vertebrata</taxon>
        <taxon>Euteleostomi</taxon>
        <taxon>Actinopterygii</taxon>
        <taxon>Neopterygii</taxon>
        <taxon>Holostei</taxon>
        <taxon>Semionotiformes</taxon>
        <taxon>Lepisosteidae</taxon>
        <taxon>Atractosteus</taxon>
    </lineage>
</organism>
<feature type="non-terminal residue" evidence="2">
    <location>
        <position position="351"/>
    </location>
</feature>
<feature type="compositionally biased region" description="Low complexity" evidence="1">
    <location>
        <begin position="1"/>
        <end position="23"/>
    </location>
</feature>
<keyword evidence="3" id="KW-1185">Reference proteome</keyword>
<sequence length="351" mass="37652">MKAKKSAPAEQGLAAAAAASSPAPLHPGGNSAAPEDGYSSRGGGVVCPALQPCRVDIKAFRTNSSPANGHVSFHRPVSRRSSQVTLHQNIDLSAWGDGTGFGGPGAGHKMPVLTQCRSGVVKMLRQDPPRKEAWSIFRQQDPRVKEEKGEGHVFAPGKVASDWCDACNRQVSEEALKCKTVPRAAGPPGIPPVEEKEVCGSGAGQDGPTCAWRCVGRCGSGAETFAIPLNLDLAEATSFLLVQDLDRKGDCSYTCHLECQGLVQLDCNQQDRQEEDTPSQESPAPARRARPRSWCSYCQGRSRKSGVHFTCRTTPKSIAPVLWDLLRDMSRESPASLVDSSLELEHSQNEL</sequence>
<reference evidence="2" key="1">
    <citation type="journal article" date="2021" name="Cell">
        <title>Tracing the genetic footprints of vertebrate landing in non-teleost ray-finned fishes.</title>
        <authorList>
            <person name="Bi X."/>
            <person name="Wang K."/>
            <person name="Yang L."/>
            <person name="Pan H."/>
            <person name="Jiang H."/>
            <person name="Wei Q."/>
            <person name="Fang M."/>
            <person name="Yu H."/>
            <person name="Zhu C."/>
            <person name="Cai Y."/>
            <person name="He Y."/>
            <person name="Gan X."/>
            <person name="Zeng H."/>
            <person name="Yu D."/>
            <person name="Zhu Y."/>
            <person name="Jiang H."/>
            <person name="Qiu Q."/>
            <person name="Yang H."/>
            <person name="Zhang Y.E."/>
            <person name="Wang W."/>
            <person name="Zhu M."/>
            <person name="He S."/>
            <person name="Zhang G."/>
        </authorList>
    </citation>
    <scope>NUCLEOTIDE SEQUENCE</scope>
    <source>
        <strain evidence="2">Allg_001</strain>
    </source>
</reference>
<evidence type="ECO:0000256" key="1">
    <source>
        <dbReference type="SAM" id="MobiDB-lite"/>
    </source>
</evidence>
<dbReference type="Proteomes" id="UP000736164">
    <property type="component" value="Unassembled WGS sequence"/>
</dbReference>
<evidence type="ECO:0000313" key="3">
    <source>
        <dbReference type="Proteomes" id="UP000736164"/>
    </source>
</evidence>
<gene>
    <name evidence="2" type="primary">Rassf5_1</name>
    <name evidence="2" type="ORF">GTO95_0018550</name>
</gene>
<evidence type="ECO:0000313" key="2">
    <source>
        <dbReference type="EMBL" id="MBN3324910.1"/>
    </source>
</evidence>
<feature type="non-terminal residue" evidence="2">
    <location>
        <position position="1"/>
    </location>
</feature>
<proteinExistence type="predicted"/>
<feature type="region of interest" description="Disordered" evidence="1">
    <location>
        <begin position="1"/>
        <end position="40"/>
    </location>
</feature>
<accession>A0A8J7P5Z7</accession>
<name>A0A8J7P5Z7_ATRSP</name>
<protein>
    <submittedName>
        <fullName evidence="2">RASF5 protein</fullName>
    </submittedName>
</protein>
<dbReference type="EMBL" id="JAAWVO010073500">
    <property type="protein sequence ID" value="MBN3324910.1"/>
    <property type="molecule type" value="Genomic_DNA"/>
</dbReference>